<dbReference type="Gene3D" id="2.40.170.20">
    <property type="entry name" value="TonB-dependent receptor, beta-barrel domain"/>
    <property type="match status" value="1"/>
</dbReference>
<keyword evidence="12" id="KW-0732">Signal</keyword>
<keyword evidence="4" id="KW-0410">Iron transport</keyword>
<protein>
    <submittedName>
        <fullName evidence="14">TonB-dependent receptor</fullName>
    </submittedName>
</protein>
<feature type="signal peptide" evidence="12">
    <location>
        <begin position="1"/>
        <end position="31"/>
    </location>
</feature>
<evidence type="ECO:0000256" key="7">
    <source>
        <dbReference type="ARBA" id="ARBA00023065"/>
    </source>
</evidence>
<sequence>MHSLIPIKQNKRSLVAVALLFPLSPTSSAIAAQLEEVVVTAQKRESNLQETPIAISAFNASALKEIGVTNFTDISDSTPNLTVSPIPGQNGTIVSIRGIAGADPSSAIDPKVGTYVDGVYIARNTGNIFDLDIERIEVLRGPQGTLWGKNTTGGSINITTAKPSGELGFSQDLTVGEYGYMNSRTRLDSPSLDLGSLGSLAGRLTLMRKEYDGWQKSANRNQYPLPKRLGEIESDYARIAVQWSLGDFSADYSYEKMDRDGTAHQSQLIGADPAFGVDEYVFRDRQDRFDLNSAGRDGTDGDGQNLTLSWEIGNITVKSITGSRHTGVQYQPDHDGNPLVSTGFLVYGLASSYTGGMYDFKGERNHKQFSEEIQVIGSAMDSRLDFTAGLYYFTEESDEDTDSAIFRSSGIFIDLSKAYDIENTSRAAYGQLSYTPGFDDSRWTFTAGARYSEDEKEATKTIHNGVPIDPALYGKKDWDNISLAATVEYSLSDDINTYMRIAQGYNAGVFNTRSSQEETFSNPADEETLITYELGLKAELADRRLRINAATFASKYDDLQQQVFINGSESLATNVGEAEFLGIELETTYIVTDAISLGFNLAHLDYDMSGYIVDGVDVSGRSTLGFSPKKTGGAFVRYERPVGELGLLGIKFDVAYKGDTAFTAIDYKDVMASSYSILNGRISLSEIHIGPSEMSVALWGKNLADKEYRVFGVNFGEFQTGVFGAPRSFGVDFTLNL</sequence>
<dbReference type="Pfam" id="PF07715">
    <property type="entry name" value="Plug"/>
    <property type="match status" value="1"/>
</dbReference>
<keyword evidence="5 11" id="KW-0812">Transmembrane</keyword>
<dbReference type="InterPro" id="IPR039426">
    <property type="entry name" value="TonB-dep_rcpt-like"/>
</dbReference>
<keyword evidence="7" id="KW-0406">Ion transport</keyword>
<evidence type="ECO:0000259" key="13">
    <source>
        <dbReference type="Pfam" id="PF07715"/>
    </source>
</evidence>
<comment type="caution">
    <text evidence="14">The sequence shown here is derived from an EMBL/GenBank/DDBJ whole genome shotgun (WGS) entry which is preliminary data.</text>
</comment>
<evidence type="ECO:0000256" key="4">
    <source>
        <dbReference type="ARBA" id="ARBA00022496"/>
    </source>
</evidence>
<dbReference type="AlphaFoldDB" id="A0A939DG37"/>
<evidence type="ECO:0000313" key="14">
    <source>
        <dbReference type="EMBL" id="MBN7796897.1"/>
    </source>
</evidence>
<keyword evidence="15" id="KW-1185">Reference proteome</keyword>
<dbReference type="GO" id="GO:0006826">
    <property type="term" value="P:iron ion transport"/>
    <property type="evidence" value="ECO:0007669"/>
    <property type="project" value="UniProtKB-KW"/>
</dbReference>
<feature type="chain" id="PRO_5038103952" evidence="12">
    <location>
        <begin position="32"/>
        <end position="737"/>
    </location>
</feature>
<keyword evidence="3 11" id="KW-1134">Transmembrane beta strand</keyword>
<evidence type="ECO:0000256" key="5">
    <source>
        <dbReference type="ARBA" id="ARBA00022692"/>
    </source>
</evidence>
<proteinExistence type="inferred from homology"/>
<evidence type="ECO:0000256" key="9">
    <source>
        <dbReference type="ARBA" id="ARBA00023136"/>
    </source>
</evidence>
<keyword evidence="10 11" id="KW-0998">Cell outer membrane</keyword>
<dbReference type="Proteomes" id="UP000664303">
    <property type="component" value="Unassembled WGS sequence"/>
</dbReference>
<evidence type="ECO:0000256" key="1">
    <source>
        <dbReference type="ARBA" id="ARBA00004571"/>
    </source>
</evidence>
<evidence type="ECO:0000313" key="15">
    <source>
        <dbReference type="Proteomes" id="UP000664303"/>
    </source>
</evidence>
<name>A0A939DG37_9GAMM</name>
<dbReference type="PANTHER" id="PTHR32552:SF81">
    <property type="entry name" value="TONB-DEPENDENT OUTER MEMBRANE RECEPTOR"/>
    <property type="match status" value="1"/>
</dbReference>
<gene>
    <name evidence="14" type="ORF">JYP50_09860</name>
</gene>
<evidence type="ECO:0000256" key="6">
    <source>
        <dbReference type="ARBA" id="ARBA00023004"/>
    </source>
</evidence>
<comment type="similarity">
    <text evidence="11">Belongs to the TonB-dependent receptor family.</text>
</comment>
<dbReference type="PANTHER" id="PTHR32552">
    <property type="entry name" value="FERRICHROME IRON RECEPTOR-RELATED"/>
    <property type="match status" value="1"/>
</dbReference>
<keyword evidence="2 11" id="KW-0813">Transport</keyword>
<keyword evidence="6" id="KW-0408">Iron</keyword>
<keyword evidence="8" id="KW-0798">TonB box</keyword>
<feature type="domain" description="TonB-dependent receptor plug" evidence="13">
    <location>
        <begin position="48"/>
        <end position="154"/>
    </location>
</feature>
<evidence type="ECO:0000256" key="12">
    <source>
        <dbReference type="SAM" id="SignalP"/>
    </source>
</evidence>
<dbReference type="EMBL" id="JAFKCZ010000006">
    <property type="protein sequence ID" value="MBN7796897.1"/>
    <property type="molecule type" value="Genomic_DNA"/>
</dbReference>
<comment type="subcellular location">
    <subcellularLocation>
        <location evidence="1 11">Cell outer membrane</location>
        <topology evidence="1 11">Multi-pass membrane protein</topology>
    </subcellularLocation>
</comment>
<organism evidence="14 15">
    <name type="scientific">Parahaliea mediterranea</name>
    <dbReference type="NCBI Taxonomy" id="651086"/>
    <lineage>
        <taxon>Bacteria</taxon>
        <taxon>Pseudomonadati</taxon>
        <taxon>Pseudomonadota</taxon>
        <taxon>Gammaproteobacteria</taxon>
        <taxon>Cellvibrionales</taxon>
        <taxon>Halieaceae</taxon>
        <taxon>Parahaliea</taxon>
    </lineage>
</organism>
<keyword evidence="9 11" id="KW-0472">Membrane</keyword>
<evidence type="ECO:0000256" key="3">
    <source>
        <dbReference type="ARBA" id="ARBA00022452"/>
    </source>
</evidence>
<evidence type="ECO:0000256" key="11">
    <source>
        <dbReference type="PROSITE-ProRule" id="PRU01360"/>
    </source>
</evidence>
<dbReference type="RefSeq" id="WP_206560336.1">
    <property type="nucleotide sequence ID" value="NZ_JAFKCZ010000006.1"/>
</dbReference>
<evidence type="ECO:0000256" key="10">
    <source>
        <dbReference type="ARBA" id="ARBA00023237"/>
    </source>
</evidence>
<dbReference type="InterPro" id="IPR012910">
    <property type="entry name" value="Plug_dom"/>
</dbReference>
<reference evidence="14" key="1">
    <citation type="submission" date="2021-02" db="EMBL/GenBank/DDBJ databases">
        <title>PHA producing bacteria isolated from coastal sediment in Guangdong, Shenzhen.</title>
        <authorList>
            <person name="Zheng W."/>
            <person name="Yu S."/>
            <person name="Huang Y."/>
        </authorList>
    </citation>
    <scope>NUCLEOTIDE SEQUENCE</scope>
    <source>
        <strain evidence="14">TN14-10</strain>
    </source>
</reference>
<dbReference type="GO" id="GO:0009279">
    <property type="term" value="C:cell outer membrane"/>
    <property type="evidence" value="ECO:0007669"/>
    <property type="project" value="UniProtKB-SubCell"/>
</dbReference>
<dbReference type="InterPro" id="IPR036942">
    <property type="entry name" value="Beta-barrel_TonB_sf"/>
</dbReference>
<keyword evidence="14" id="KW-0675">Receptor</keyword>
<dbReference type="SUPFAM" id="SSF56935">
    <property type="entry name" value="Porins"/>
    <property type="match status" value="1"/>
</dbReference>
<evidence type="ECO:0000256" key="8">
    <source>
        <dbReference type="ARBA" id="ARBA00023077"/>
    </source>
</evidence>
<dbReference type="PROSITE" id="PS52016">
    <property type="entry name" value="TONB_DEPENDENT_REC_3"/>
    <property type="match status" value="1"/>
</dbReference>
<evidence type="ECO:0000256" key="2">
    <source>
        <dbReference type="ARBA" id="ARBA00022448"/>
    </source>
</evidence>
<accession>A0A939DG37</accession>